<keyword evidence="3" id="KW-1185">Reference proteome</keyword>
<dbReference type="SUPFAM" id="SSF63380">
    <property type="entry name" value="Riboflavin synthase domain-like"/>
    <property type="match status" value="1"/>
</dbReference>
<dbReference type="CDD" id="cd06193">
    <property type="entry name" value="siderophore_interacting"/>
    <property type="match status" value="1"/>
</dbReference>
<dbReference type="InterPro" id="IPR007037">
    <property type="entry name" value="SIP_rossman_dom"/>
</dbReference>
<name>A0A8J3U5M6_9ACTN</name>
<dbReference type="Pfam" id="PF04954">
    <property type="entry name" value="SIP"/>
    <property type="match status" value="1"/>
</dbReference>
<reference evidence="2 3" key="1">
    <citation type="submission" date="2021-01" db="EMBL/GenBank/DDBJ databases">
        <title>Whole genome shotgun sequence of Planotetraspora phitsanulokensis NBRC 104273.</title>
        <authorList>
            <person name="Komaki H."/>
            <person name="Tamura T."/>
        </authorList>
    </citation>
    <scope>NUCLEOTIDE SEQUENCE [LARGE SCALE GENOMIC DNA]</scope>
    <source>
        <strain evidence="2 3">NBRC 104273</strain>
    </source>
</reference>
<dbReference type="EMBL" id="BOOP01000014">
    <property type="protein sequence ID" value="GII38492.1"/>
    <property type="molecule type" value="Genomic_DNA"/>
</dbReference>
<sequence>MARARALREMLFLVGVIEDVRLLTPRMRRVRISGPALKGLSWTPGQQVRVHVTDMFAARTWLRGAVGDVLRTYSIWDADADAGTLDLVVFDHVGDSPGNAWARGAAPGQEVTFSRPQGDFVVRPGGYHVFAGDETASVAFGPMLGAIPEGTPVYGVVEAGAAEDQLPLSRDLVRVERTGDAVPSEALLKAVQALDLPDEPGVAYLAGEARTLQAVRRHLVAERGWPRGSVVIKPFWTPGKRGMD</sequence>
<dbReference type="AlphaFoldDB" id="A0A8J3U5M6"/>
<dbReference type="RefSeq" id="WP_204074139.1">
    <property type="nucleotide sequence ID" value="NZ_BAABHI010000031.1"/>
</dbReference>
<dbReference type="PANTHER" id="PTHR30157">
    <property type="entry name" value="FERRIC REDUCTASE, NADPH-DEPENDENT"/>
    <property type="match status" value="1"/>
</dbReference>
<dbReference type="InterPro" id="IPR017927">
    <property type="entry name" value="FAD-bd_FR_type"/>
</dbReference>
<protein>
    <recommendedName>
        <fullName evidence="1">FAD-binding FR-type domain-containing protein</fullName>
    </recommendedName>
</protein>
<organism evidence="2 3">
    <name type="scientific">Planotetraspora phitsanulokensis</name>
    <dbReference type="NCBI Taxonomy" id="575192"/>
    <lineage>
        <taxon>Bacteria</taxon>
        <taxon>Bacillati</taxon>
        <taxon>Actinomycetota</taxon>
        <taxon>Actinomycetes</taxon>
        <taxon>Streptosporangiales</taxon>
        <taxon>Streptosporangiaceae</taxon>
        <taxon>Planotetraspora</taxon>
    </lineage>
</organism>
<comment type="caution">
    <text evidence="2">The sequence shown here is derived from an EMBL/GenBank/DDBJ whole genome shotgun (WGS) entry which is preliminary data.</text>
</comment>
<dbReference type="PANTHER" id="PTHR30157:SF0">
    <property type="entry name" value="NADPH-DEPENDENT FERRIC-CHELATE REDUCTASE"/>
    <property type="match status" value="1"/>
</dbReference>
<evidence type="ECO:0000313" key="2">
    <source>
        <dbReference type="EMBL" id="GII38492.1"/>
    </source>
</evidence>
<dbReference type="InterPro" id="IPR013113">
    <property type="entry name" value="SIP_FAD-bd"/>
</dbReference>
<accession>A0A8J3U5M6</accession>
<feature type="domain" description="FAD-binding FR-type" evidence="1">
    <location>
        <begin position="10"/>
        <end position="123"/>
    </location>
</feature>
<proteinExistence type="predicted"/>
<dbReference type="InterPro" id="IPR039261">
    <property type="entry name" value="FNR_nucleotide-bd"/>
</dbReference>
<dbReference type="PROSITE" id="PS51384">
    <property type="entry name" value="FAD_FR"/>
    <property type="match status" value="1"/>
</dbReference>
<dbReference type="Gene3D" id="2.40.30.10">
    <property type="entry name" value="Translation factors"/>
    <property type="match status" value="1"/>
</dbReference>
<dbReference type="Proteomes" id="UP000622547">
    <property type="component" value="Unassembled WGS sequence"/>
</dbReference>
<dbReference type="InterPro" id="IPR039374">
    <property type="entry name" value="SIP_fam"/>
</dbReference>
<gene>
    <name evidence="2" type="ORF">Pph01_34950</name>
</gene>
<dbReference type="Pfam" id="PF08021">
    <property type="entry name" value="FAD_binding_9"/>
    <property type="match status" value="1"/>
</dbReference>
<evidence type="ECO:0000259" key="1">
    <source>
        <dbReference type="PROSITE" id="PS51384"/>
    </source>
</evidence>
<dbReference type="GO" id="GO:0016491">
    <property type="term" value="F:oxidoreductase activity"/>
    <property type="evidence" value="ECO:0007669"/>
    <property type="project" value="InterPro"/>
</dbReference>
<evidence type="ECO:0000313" key="3">
    <source>
        <dbReference type="Proteomes" id="UP000622547"/>
    </source>
</evidence>
<dbReference type="InterPro" id="IPR017938">
    <property type="entry name" value="Riboflavin_synthase-like_b-brl"/>
</dbReference>
<dbReference type="Gene3D" id="3.40.50.80">
    <property type="entry name" value="Nucleotide-binding domain of ferredoxin-NADP reductase (FNR) module"/>
    <property type="match status" value="1"/>
</dbReference>